<evidence type="ECO:0000256" key="1">
    <source>
        <dbReference type="ARBA" id="ARBA00004613"/>
    </source>
</evidence>
<evidence type="ECO:0000256" key="2">
    <source>
        <dbReference type="ARBA" id="ARBA00022525"/>
    </source>
</evidence>
<comment type="subcellular location">
    <subcellularLocation>
        <location evidence="1 6">Secreted</location>
    </subcellularLocation>
</comment>
<dbReference type="OrthoDB" id="5819035at2759"/>
<evidence type="ECO:0000256" key="5">
    <source>
        <dbReference type="ARBA" id="ARBA00023180"/>
    </source>
</evidence>
<dbReference type="GO" id="GO:0005576">
    <property type="term" value="C:extracellular region"/>
    <property type="evidence" value="ECO:0007669"/>
    <property type="project" value="UniProtKB-SubCell"/>
</dbReference>
<dbReference type="PANTHER" id="PTHR10127:SF793">
    <property type="entry name" value="ZINC METALLOPROTEINASE NAS-31"/>
    <property type="match status" value="1"/>
</dbReference>
<dbReference type="PIRSF" id="PIRSF036365">
    <property type="entry name" value="Astacin_nematoda"/>
    <property type="match status" value="1"/>
</dbReference>
<protein>
    <recommendedName>
        <fullName evidence="6">Zinc metalloproteinase</fullName>
    </recommendedName>
</protein>
<accession>A0A3P6QH53</accession>
<gene>
    <name evidence="10" type="ORF">CGOC_LOCUS1485</name>
</gene>
<dbReference type="GO" id="GO:0006508">
    <property type="term" value="P:proteolysis"/>
    <property type="evidence" value="ECO:0007669"/>
    <property type="project" value="UniProtKB-KW"/>
</dbReference>
<dbReference type="InterPro" id="IPR024079">
    <property type="entry name" value="MetalloPept_cat_dom_sf"/>
</dbReference>
<keyword evidence="4" id="KW-1015">Disulfide bond</keyword>
<dbReference type="SUPFAM" id="SSF49854">
    <property type="entry name" value="Spermadhesin, CUB domain"/>
    <property type="match status" value="1"/>
</dbReference>
<keyword evidence="7 8" id="KW-0645">Protease</keyword>
<dbReference type="GO" id="GO:0008270">
    <property type="term" value="F:zinc ion binding"/>
    <property type="evidence" value="ECO:0007669"/>
    <property type="project" value="UniProtKB-UniRule"/>
</dbReference>
<evidence type="ECO:0000256" key="7">
    <source>
        <dbReference type="PROSITE-ProRule" id="PRU01211"/>
    </source>
</evidence>
<evidence type="ECO:0000256" key="6">
    <source>
        <dbReference type="PIRNR" id="PIRNR036365"/>
    </source>
</evidence>
<dbReference type="PRINTS" id="PR00480">
    <property type="entry name" value="ASTACIN"/>
</dbReference>
<feature type="binding site" evidence="7">
    <location>
        <position position="80"/>
    </location>
    <ligand>
        <name>Zn(2+)</name>
        <dbReference type="ChEBI" id="CHEBI:29105"/>
        <note>catalytic</note>
    </ligand>
</feature>
<comment type="caution">
    <text evidence="7">Lacks conserved residue(s) required for the propagation of feature annotation.</text>
</comment>
<dbReference type="InterPro" id="IPR001506">
    <property type="entry name" value="Peptidase_M12A"/>
</dbReference>
<feature type="active site" evidence="7">
    <location>
        <position position="71"/>
    </location>
</feature>
<keyword evidence="7 8" id="KW-0482">Metalloprotease</keyword>
<dbReference type="PROSITE" id="PS51864">
    <property type="entry name" value="ASTACIN"/>
    <property type="match status" value="1"/>
</dbReference>
<evidence type="ECO:0000256" key="8">
    <source>
        <dbReference type="RuleBase" id="RU361183"/>
    </source>
</evidence>
<dbReference type="PANTHER" id="PTHR10127">
    <property type="entry name" value="DISCOIDIN, CUB, EGF, LAMININ , AND ZINC METALLOPROTEASE DOMAIN CONTAINING"/>
    <property type="match status" value="1"/>
</dbReference>
<feature type="binding site" evidence="7">
    <location>
        <position position="70"/>
    </location>
    <ligand>
        <name>Zn(2+)</name>
        <dbReference type="ChEBI" id="CHEBI:29105"/>
        <note>catalytic</note>
    </ligand>
</feature>
<dbReference type="InterPro" id="IPR035914">
    <property type="entry name" value="Sperma_CUB_dom_sf"/>
</dbReference>
<dbReference type="EMBL" id="UYRV01002801">
    <property type="protein sequence ID" value="VDK49262.1"/>
    <property type="molecule type" value="Genomic_DNA"/>
</dbReference>
<comment type="cofactor">
    <cofactor evidence="7 8">
        <name>Zn(2+)</name>
        <dbReference type="ChEBI" id="CHEBI:29105"/>
    </cofactor>
    <text evidence="7 8">Binds 1 zinc ion per subunit.</text>
</comment>
<evidence type="ECO:0000313" key="10">
    <source>
        <dbReference type="EMBL" id="VDK49262.1"/>
    </source>
</evidence>
<reference evidence="10 11" key="1">
    <citation type="submission" date="2018-11" db="EMBL/GenBank/DDBJ databases">
        <authorList>
            <consortium name="Pathogen Informatics"/>
        </authorList>
    </citation>
    <scope>NUCLEOTIDE SEQUENCE [LARGE SCALE GENOMIC DNA]</scope>
</reference>
<evidence type="ECO:0000256" key="4">
    <source>
        <dbReference type="ARBA" id="ARBA00023157"/>
    </source>
</evidence>
<dbReference type="SMART" id="SM00235">
    <property type="entry name" value="ZnMc"/>
    <property type="match status" value="1"/>
</dbReference>
<evidence type="ECO:0000313" key="11">
    <source>
        <dbReference type="Proteomes" id="UP000271889"/>
    </source>
</evidence>
<feature type="domain" description="Peptidase M12A" evidence="9">
    <location>
        <begin position="1"/>
        <end position="195"/>
    </location>
</feature>
<dbReference type="InterPro" id="IPR006026">
    <property type="entry name" value="Peptidase_Metallo"/>
</dbReference>
<dbReference type="InterPro" id="IPR017050">
    <property type="entry name" value="Metallopeptidase_nem"/>
</dbReference>
<dbReference type="GO" id="GO:0004222">
    <property type="term" value="F:metalloendopeptidase activity"/>
    <property type="evidence" value="ECO:0007669"/>
    <property type="project" value="UniProtKB-UniRule"/>
</dbReference>
<keyword evidence="2 6" id="KW-0964">Secreted</keyword>
<keyword evidence="3" id="KW-0245">EGF-like domain</keyword>
<keyword evidence="7 8" id="KW-0479">Metal-binding</keyword>
<keyword evidence="5" id="KW-0325">Glycoprotein</keyword>
<organism evidence="10 11">
    <name type="scientific">Cylicostephanus goldi</name>
    <name type="common">Nematode worm</name>
    <dbReference type="NCBI Taxonomy" id="71465"/>
    <lineage>
        <taxon>Eukaryota</taxon>
        <taxon>Metazoa</taxon>
        <taxon>Ecdysozoa</taxon>
        <taxon>Nematoda</taxon>
        <taxon>Chromadorea</taxon>
        <taxon>Rhabditida</taxon>
        <taxon>Rhabditina</taxon>
        <taxon>Rhabditomorpha</taxon>
        <taxon>Strongyloidea</taxon>
        <taxon>Strongylidae</taxon>
        <taxon>Cylicostephanus</taxon>
    </lineage>
</organism>
<proteinExistence type="predicted"/>
<dbReference type="AlphaFoldDB" id="A0A3P6QH53"/>
<sequence length="351" mass="40231">MAHWNGRGKLALYIHGARTEQGVRLMIYRLAPERIELVVEPGCWSYVGNVHKVQPLSLGQGCEAIGLAAHEIGHALGFYHHHARHDRDEHLIIDETKVKAGEHDQFIKQTTETNDNYGLPYEFGSIMHYGSRRFVISALKYRGMIVFISFSADKSRWHTMIPVDRRYIETLGSHFVSFYDKLMMNTHYNCLEKCKSNPLAAKCAMGGFPNPKDCSKCVCPGGYGGRLCNERPNGCGNVLQATTNYLKFEDIIGQSWIKKTVENDFFLKCHYWIEAPLGRIIEVKFHNYSSPGKVDIDGCYFAGVEIKTQKDQRSTGYRQVFKSESNIVPIITYSRVWPTKTELWYRMGRRN</sequence>
<keyword evidence="11" id="KW-1185">Reference proteome</keyword>
<name>A0A3P6QH53_CYLGO</name>
<evidence type="ECO:0000256" key="3">
    <source>
        <dbReference type="ARBA" id="ARBA00022536"/>
    </source>
</evidence>
<feature type="binding site" evidence="7">
    <location>
        <position position="74"/>
    </location>
    <ligand>
        <name>Zn(2+)</name>
        <dbReference type="ChEBI" id="CHEBI:29105"/>
        <note>catalytic</note>
    </ligand>
</feature>
<keyword evidence="7 8" id="KW-0862">Zinc</keyword>
<dbReference type="Pfam" id="PF01400">
    <property type="entry name" value="Astacin"/>
    <property type="match status" value="1"/>
</dbReference>
<dbReference type="SUPFAM" id="SSF55486">
    <property type="entry name" value="Metalloproteases ('zincins'), catalytic domain"/>
    <property type="match status" value="1"/>
</dbReference>
<dbReference type="GO" id="GO:0018996">
    <property type="term" value="P:molting cycle, collagen and cuticulin-based cuticle"/>
    <property type="evidence" value="ECO:0007669"/>
    <property type="project" value="InterPro"/>
</dbReference>
<dbReference type="Gene3D" id="3.40.390.10">
    <property type="entry name" value="Collagenase (Catalytic Domain)"/>
    <property type="match status" value="1"/>
</dbReference>
<keyword evidence="7 8" id="KW-0378">Hydrolase</keyword>
<evidence type="ECO:0000259" key="9">
    <source>
        <dbReference type="PROSITE" id="PS51864"/>
    </source>
</evidence>
<dbReference type="Proteomes" id="UP000271889">
    <property type="component" value="Unassembled WGS sequence"/>
</dbReference>